<evidence type="ECO:0008006" key="3">
    <source>
        <dbReference type="Google" id="ProtNLM"/>
    </source>
</evidence>
<organism evidence="1 2">
    <name type="scientific">Achaetomium macrosporum</name>
    <dbReference type="NCBI Taxonomy" id="79813"/>
    <lineage>
        <taxon>Eukaryota</taxon>
        <taxon>Fungi</taxon>
        <taxon>Dikarya</taxon>
        <taxon>Ascomycota</taxon>
        <taxon>Pezizomycotina</taxon>
        <taxon>Sordariomycetes</taxon>
        <taxon>Sordariomycetidae</taxon>
        <taxon>Sordariales</taxon>
        <taxon>Chaetomiaceae</taxon>
        <taxon>Achaetomium</taxon>
    </lineage>
</organism>
<reference evidence="1" key="2">
    <citation type="submission" date="2023-05" db="EMBL/GenBank/DDBJ databases">
        <authorList>
            <consortium name="Lawrence Berkeley National Laboratory"/>
            <person name="Steindorff A."/>
            <person name="Hensen N."/>
            <person name="Bonometti L."/>
            <person name="Westerberg I."/>
            <person name="Brannstrom I.O."/>
            <person name="Guillou S."/>
            <person name="Cros-Aarteil S."/>
            <person name="Calhoun S."/>
            <person name="Haridas S."/>
            <person name="Kuo A."/>
            <person name="Mondo S."/>
            <person name="Pangilinan J."/>
            <person name="Riley R."/>
            <person name="Labutti K."/>
            <person name="Andreopoulos B."/>
            <person name="Lipzen A."/>
            <person name="Chen C."/>
            <person name="Yanf M."/>
            <person name="Daum C."/>
            <person name="Ng V."/>
            <person name="Clum A."/>
            <person name="Ohm R."/>
            <person name="Martin F."/>
            <person name="Silar P."/>
            <person name="Natvig D."/>
            <person name="Lalanne C."/>
            <person name="Gautier V."/>
            <person name="Ament-Velasquez S.L."/>
            <person name="Kruys A."/>
            <person name="Hutchinson M.I."/>
            <person name="Powell A.J."/>
            <person name="Barry K."/>
            <person name="Miller A.N."/>
            <person name="Grigoriev I.V."/>
            <person name="Debuchy R."/>
            <person name="Gladieux P."/>
            <person name="Thoren M.H."/>
            <person name="Johannesson H."/>
        </authorList>
    </citation>
    <scope>NUCLEOTIDE SEQUENCE</scope>
    <source>
        <strain evidence="1">CBS 532.94</strain>
    </source>
</reference>
<reference evidence="1" key="1">
    <citation type="journal article" date="2023" name="Mol. Phylogenet. Evol.">
        <title>Genome-scale phylogeny and comparative genomics of the fungal order Sordariales.</title>
        <authorList>
            <person name="Hensen N."/>
            <person name="Bonometti L."/>
            <person name="Westerberg I."/>
            <person name="Brannstrom I.O."/>
            <person name="Guillou S."/>
            <person name="Cros-Aarteil S."/>
            <person name="Calhoun S."/>
            <person name="Haridas S."/>
            <person name="Kuo A."/>
            <person name="Mondo S."/>
            <person name="Pangilinan J."/>
            <person name="Riley R."/>
            <person name="LaButti K."/>
            <person name="Andreopoulos B."/>
            <person name="Lipzen A."/>
            <person name="Chen C."/>
            <person name="Yan M."/>
            <person name="Daum C."/>
            <person name="Ng V."/>
            <person name="Clum A."/>
            <person name="Steindorff A."/>
            <person name="Ohm R.A."/>
            <person name="Martin F."/>
            <person name="Silar P."/>
            <person name="Natvig D.O."/>
            <person name="Lalanne C."/>
            <person name="Gautier V."/>
            <person name="Ament-Velasquez S.L."/>
            <person name="Kruys A."/>
            <person name="Hutchinson M.I."/>
            <person name="Powell A.J."/>
            <person name="Barry K."/>
            <person name="Miller A.N."/>
            <person name="Grigoriev I.V."/>
            <person name="Debuchy R."/>
            <person name="Gladieux P."/>
            <person name="Hiltunen Thoren M."/>
            <person name="Johannesson H."/>
        </authorList>
    </citation>
    <scope>NUCLEOTIDE SEQUENCE</scope>
    <source>
        <strain evidence="1">CBS 532.94</strain>
    </source>
</reference>
<proteinExistence type="predicted"/>
<name>A0AAN7CAU0_9PEZI</name>
<comment type="caution">
    <text evidence="1">The sequence shown here is derived from an EMBL/GenBank/DDBJ whole genome shotgun (WGS) entry which is preliminary data.</text>
</comment>
<accession>A0AAN7CAU0</accession>
<dbReference type="AlphaFoldDB" id="A0AAN7CAU0"/>
<gene>
    <name evidence="1" type="ORF">C8A03DRAFT_15027</name>
</gene>
<dbReference type="EMBL" id="MU860092">
    <property type="protein sequence ID" value="KAK4238530.1"/>
    <property type="molecule type" value="Genomic_DNA"/>
</dbReference>
<evidence type="ECO:0000313" key="2">
    <source>
        <dbReference type="Proteomes" id="UP001303760"/>
    </source>
</evidence>
<protein>
    <recommendedName>
        <fullName evidence="3">F-box domain-containing protein</fullName>
    </recommendedName>
</protein>
<sequence>MSDSICQPTDCFILQLPDEVLIEIIDAAASWPDDPDCCAFYDLYACRWALTLVCRRFHLLAVPILYSQITLGHLLQPPQPGAADWYERSEAPVEDGHNGVANAMCLLRRSIEENPSLRPLCTEMVFDVGACFSHLESLYRLLAVFVNTKSLRVHNGFEDTQFPQTCACLVTALANMSHLERLAITGGRRPVKIQHVMPVLDGLTPDRYPRLKEIMLAGIVRSVLPVRIQLWVPHPSLDSWYCQRAPITRLTISDYYEQPQTLRVLLKKPARLEHFTYLGIRRFGWHPLDLRTLWSYLVPHMLTLETIRIGSMSNCSPHEPLTGLLSGVDFTLFERLRLLSLSYFATGSDAGESSVLAPHLETFEWVFDAEDGRSLYLNSFGKQEEDFLWRLAAAAVSRRSALRRINIIFRPATSISTTVSLDNGRFANGPSILMSWAHGERETEYPWDRMDRVAREVRKFGIAVTYNKPSVTREEFDEAAHNIRQGLTDGTTRTFMPRLTVVESAP</sequence>
<dbReference type="Proteomes" id="UP001303760">
    <property type="component" value="Unassembled WGS sequence"/>
</dbReference>
<keyword evidence="2" id="KW-1185">Reference proteome</keyword>
<evidence type="ECO:0000313" key="1">
    <source>
        <dbReference type="EMBL" id="KAK4238530.1"/>
    </source>
</evidence>